<dbReference type="AlphaFoldDB" id="A0A9P0HS39"/>
<dbReference type="Proteomes" id="UP001152798">
    <property type="component" value="Chromosome 7"/>
</dbReference>
<sequence length="190" mass="21230">MRPMTSISPPKWKGKKKQTYEKCIAFLNGKVPREFHVRGLWFGTRAPPPLHPLPNVEGVQKRLKGLSVEACASQVVDCVVHVSPVWNLFETKQVSWADRRTKKGLLALRTEDCGGAALNRSDLVAPVGPGHRSIIYYPPSVLSIPQQSSFFLVMNEGMTMESIINEIHDTYFHLQNINKKSGVVSITHSP</sequence>
<protein>
    <submittedName>
        <fullName evidence="1">Uncharacterized protein</fullName>
    </submittedName>
</protein>
<keyword evidence="2" id="KW-1185">Reference proteome</keyword>
<accession>A0A9P0HS39</accession>
<dbReference type="EMBL" id="OV725083">
    <property type="protein sequence ID" value="CAH1407236.1"/>
    <property type="molecule type" value="Genomic_DNA"/>
</dbReference>
<organism evidence="1 2">
    <name type="scientific">Nezara viridula</name>
    <name type="common">Southern green stink bug</name>
    <name type="synonym">Cimex viridulus</name>
    <dbReference type="NCBI Taxonomy" id="85310"/>
    <lineage>
        <taxon>Eukaryota</taxon>
        <taxon>Metazoa</taxon>
        <taxon>Ecdysozoa</taxon>
        <taxon>Arthropoda</taxon>
        <taxon>Hexapoda</taxon>
        <taxon>Insecta</taxon>
        <taxon>Pterygota</taxon>
        <taxon>Neoptera</taxon>
        <taxon>Paraneoptera</taxon>
        <taxon>Hemiptera</taxon>
        <taxon>Heteroptera</taxon>
        <taxon>Panheteroptera</taxon>
        <taxon>Pentatomomorpha</taxon>
        <taxon>Pentatomoidea</taxon>
        <taxon>Pentatomidae</taxon>
        <taxon>Pentatominae</taxon>
        <taxon>Nezara</taxon>
    </lineage>
</organism>
<proteinExistence type="predicted"/>
<reference evidence="1" key="1">
    <citation type="submission" date="2022-01" db="EMBL/GenBank/DDBJ databases">
        <authorList>
            <person name="King R."/>
        </authorList>
    </citation>
    <scope>NUCLEOTIDE SEQUENCE</scope>
</reference>
<evidence type="ECO:0000313" key="1">
    <source>
        <dbReference type="EMBL" id="CAH1407236.1"/>
    </source>
</evidence>
<gene>
    <name evidence="1" type="ORF">NEZAVI_LOCUS15006</name>
</gene>
<evidence type="ECO:0000313" key="2">
    <source>
        <dbReference type="Proteomes" id="UP001152798"/>
    </source>
</evidence>
<name>A0A9P0HS39_NEZVI</name>